<gene>
    <name evidence="3" type="primary">TXNDC5</name>
</gene>
<dbReference type="FunFam" id="3.40.30.90:FF:000001">
    <property type="entry name" value="Eukaryotic translation elongation factor 1 epsilon-1"/>
    <property type="match status" value="1"/>
</dbReference>
<dbReference type="Pfam" id="PF14942">
    <property type="entry name" value="Muted"/>
    <property type="match status" value="1"/>
</dbReference>
<proteinExistence type="inferred from homology"/>
<dbReference type="Gene3D" id="1.20.1050.10">
    <property type="match status" value="1"/>
</dbReference>
<dbReference type="PANTHER" id="PTHR44490">
    <property type="entry name" value="EUKARYOTIC TRANSLATION ELONGATION FACTOR 1 EPSILON-1"/>
    <property type="match status" value="1"/>
</dbReference>
<sequence>MAAAAELMLLEKSLGLSKGNKYSAQGERQIPVLQTNNGPSLTGLTTIAAHLVKQANKEYLLGSTAEEKAVVQQWLEYRVTRVDGHSSKDDIHTVLKDLNSYLEDKVYLTGYNFTLADILLYYGLHRFIEKRGLREMRVLENLKNMIHETNEHTLPTCRATMQDSLNQVLQRLQAATDSVRRLQQREQERKKIHNDLLIASEKQHVTQWEDFMKEQHSKQAEVDEEHRKAMEKLREQYAEMEKGLAKFSAF</sequence>
<evidence type="ECO:0000256" key="1">
    <source>
        <dbReference type="ARBA" id="ARBA00010754"/>
    </source>
</evidence>
<dbReference type="GO" id="GO:0031083">
    <property type="term" value="C:BLOC-1 complex"/>
    <property type="evidence" value="ECO:0007669"/>
    <property type="project" value="InterPro"/>
</dbReference>
<dbReference type="SUPFAM" id="SSF47616">
    <property type="entry name" value="GST C-terminal domain-like"/>
    <property type="match status" value="1"/>
</dbReference>
<dbReference type="InterPro" id="IPR042450">
    <property type="entry name" value="EEF1E1"/>
</dbReference>
<evidence type="ECO:0000256" key="2">
    <source>
        <dbReference type="ARBA" id="ARBA00019580"/>
    </source>
</evidence>
<reference evidence="3 4" key="1">
    <citation type="submission" date="2018-11" db="EMBL/GenBank/DDBJ databases">
        <title>Haplotype-resolved cattle genomes.</title>
        <authorList>
            <person name="Low W.Y."/>
            <person name="Tearle R."/>
            <person name="Bickhart D.M."/>
            <person name="Rosen B.D."/>
            <person name="Koren S."/>
            <person name="Rhie A."/>
            <person name="Hiendleder S."/>
            <person name="Phillippy A.M."/>
            <person name="Smith T.P.L."/>
            <person name="Williams J.L."/>
        </authorList>
    </citation>
    <scope>NUCLEOTIDE SEQUENCE [LARGE SCALE GENOMIC DNA]</scope>
</reference>
<dbReference type="GeneTree" id="ENSGT00940000156920"/>
<dbReference type="Proteomes" id="UP000429181">
    <property type="component" value="Chromosome 23"/>
</dbReference>
<dbReference type="GO" id="GO:0030133">
    <property type="term" value="C:transport vesicle"/>
    <property type="evidence" value="ECO:0007669"/>
    <property type="project" value="InterPro"/>
</dbReference>
<evidence type="ECO:0000313" key="3">
    <source>
        <dbReference type="Ensembl" id="ENSBIXP00005043457.1"/>
    </source>
</evidence>
<dbReference type="InterPro" id="IPR036282">
    <property type="entry name" value="Glutathione-S-Trfase_C_sf"/>
</dbReference>
<protein>
    <recommendedName>
        <fullName evidence="2">Biogenesis of lysosome-related organelles complex 1 subunit 5</fullName>
    </recommendedName>
</protein>
<comment type="similarity">
    <text evidence="1">Belongs to the BLOC1S5 family.</text>
</comment>
<dbReference type="GO" id="GO:0043517">
    <property type="term" value="P:positive regulation of DNA damage response, signal transduction by p53 class mediator"/>
    <property type="evidence" value="ECO:0007669"/>
    <property type="project" value="InterPro"/>
</dbReference>
<dbReference type="GO" id="GO:0005634">
    <property type="term" value="C:nucleus"/>
    <property type="evidence" value="ECO:0007669"/>
    <property type="project" value="TreeGrafter"/>
</dbReference>
<dbReference type="InterPro" id="IPR017243">
    <property type="entry name" value="Bloc1s5"/>
</dbReference>
<dbReference type="GO" id="GO:0017101">
    <property type="term" value="C:aminoacyl-tRNA synthetase multienzyme complex"/>
    <property type="evidence" value="ECO:0007669"/>
    <property type="project" value="InterPro"/>
</dbReference>
<organism evidence="3 4">
    <name type="scientific">Bos indicus x Bos taurus</name>
    <name type="common">Hybrid cattle</name>
    <dbReference type="NCBI Taxonomy" id="30522"/>
    <lineage>
        <taxon>Eukaryota</taxon>
        <taxon>Metazoa</taxon>
        <taxon>Chordata</taxon>
        <taxon>Craniata</taxon>
        <taxon>Vertebrata</taxon>
        <taxon>Euteleostomi</taxon>
        <taxon>Mammalia</taxon>
        <taxon>Eutheria</taxon>
        <taxon>Laurasiatheria</taxon>
        <taxon>Artiodactyla</taxon>
        <taxon>Ruminantia</taxon>
        <taxon>Pecora</taxon>
        <taxon>Bovidae</taxon>
        <taxon>Bovinae</taxon>
        <taxon>Bos</taxon>
    </lineage>
</organism>
<evidence type="ECO:0000313" key="4">
    <source>
        <dbReference type="Proteomes" id="UP000429181"/>
    </source>
</evidence>
<dbReference type="PANTHER" id="PTHR44490:SF1">
    <property type="entry name" value="EUKARYOTIC TRANSLATION ELONGATION FACTOR 1 EPSILON-1"/>
    <property type="match status" value="1"/>
</dbReference>
<dbReference type="Gene3D" id="3.40.30.90">
    <property type="match status" value="1"/>
</dbReference>
<dbReference type="Ensembl" id="ENSBIXT00005039906.1">
    <property type="protein sequence ID" value="ENSBIXP00005043457.1"/>
    <property type="gene ID" value="ENSBIXG00005027169.1"/>
</dbReference>
<name>A0A4W2IDN4_BOBOX</name>
<reference evidence="3" key="2">
    <citation type="submission" date="2025-08" db="UniProtKB">
        <authorList>
            <consortium name="Ensembl"/>
        </authorList>
    </citation>
    <scope>IDENTIFICATION</scope>
</reference>
<dbReference type="AlphaFoldDB" id="A0A4W2IDN4"/>
<accession>A0A4W2IDN4</accession>